<dbReference type="AlphaFoldDB" id="A0A1I2HJ31"/>
<dbReference type="OrthoDB" id="9815953at2"/>
<dbReference type="Pfam" id="PF06866">
    <property type="entry name" value="DUF1256"/>
    <property type="match status" value="1"/>
</dbReference>
<name>A0A1I2HJ31_9BACL</name>
<protein>
    <submittedName>
        <fullName evidence="1">Putative sporulation protein YyaC</fullName>
    </submittedName>
</protein>
<accession>A0A1I2HJ31</accession>
<gene>
    <name evidence="1" type="ORF">SAMN05216378_5841</name>
</gene>
<dbReference type="RefSeq" id="WP_091190389.1">
    <property type="nucleotide sequence ID" value="NZ_FOMT01000007.1"/>
</dbReference>
<organism evidence="1 2">
    <name type="scientific">Paenibacillus catalpae</name>
    <dbReference type="NCBI Taxonomy" id="1045775"/>
    <lineage>
        <taxon>Bacteria</taxon>
        <taxon>Bacillati</taxon>
        <taxon>Bacillota</taxon>
        <taxon>Bacilli</taxon>
        <taxon>Bacillales</taxon>
        <taxon>Paenibacillaceae</taxon>
        <taxon>Paenibacillus</taxon>
    </lineage>
</organism>
<dbReference type="SUPFAM" id="SSF53163">
    <property type="entry name" value="HybD-like"/>
    <property type="match status" value="1"/>
</dbReference>
<reference evidence="2" key="1">
    <citation type="submission" date="2016-10" db="EMBL/GenBank/DDBJ databases">
        <authorList>
            <person name="Varghese N."/>
            <person name="Submissions S."/>
        </authorList>
    </citation>
    <scope>NUCLEOTIDE SEQUENCE [LARGE SCALE GENOMIC DNA]</scope>
    <source>
        <strain evidence="2">CGMCC 1.10784</strain>
    </source>
</reference>
<dbReference type="InterPro" id="IPR009665">
    <property type="entry name" value="YyaC"/>
</dbReference>
<proteinExistence type="predicted"/>
<keyword evidence="2" id="KW-1185">Reference proteome</keyword>
<evidence type="ECO:0000313" key="1">
    <source>
        <dbReference type="EMBL" id="SFF29528.1"/>
    </source>
</evidence>
<dbReference type="Proteomes" id="UP000198855">
    <property type="component" value="Unassembled WGS sequence"/>
</dbReference>
<dbReference type="STRING" id="1045775.SAMN05216378_5841"/>
<dbReference type="InterPro" id="IPR023430">
    <property type="entry name" value="Pept_HybD-like_dom_sf"/>
</dbReference>
<sequence length="173" mass="18453">MSGKSGELTNSRTESLQTFLTEVASRHPDRSQIVFVCIGTDRSTGDSFGPLVGSKLEERGWPHVFGTLKRPCDAERFAEALEQSAEHAVVIAVDACLGKPQSVGGYITAEGPLIPGQATGARLSAVGHYSIAGVVNASSHKPYMTLQTTSLYAVMQMAETVAELVDQAWKQVT</sequence>
<dbReference type="EMBL" id="FOMT01000007">
    <property type="protein sequence ID" value="SFF29528.1"/>
    <property type="molecule type" value="Genomic_DNA"/>
</dbReference>
<evidence type="ECO:0000313" key="2">
    <source>
        <dbReference type="Proteomes" id="UP000198855"/>
    </source>
</evidence>
<dbReference type="NCBIfam" id="TIGR02841">
    <property type="entry name" value="spore_YyaC"/>
    <property type="match status" value="1"/>
</dbReference>